<evidence type="ECO:0000313" key="10">
    <source>
        <dbReference type="EMBL" id="MCM2576005.1"/>
    </source>
</evidence>
<evidence type="ECO:0000259" key="9">
    <source>
        <dbReference type="Pfam" id="PF13396"/>
    </source>
</evidence>
<keyword evidence="2" id="KW-1003">Cell membrane</keyword>
<evidence type="ECO:0000256" key="5">
    <source>
        <dbReference type="ARBA" id="ARBA00023136"/>
    </source>
</evidence>
<evidence type="ECO:0000256" key="7">
    <source>
        <dbReference type="SAM" id="Phobius"/>
    </source>
</evidence>
<evidence type="ECO:0000256" key="3">
    <source>
        <dbReference type="ARBA" id="ARBA00022692"/>
    </source>
</evidence>
<dbReference type="RefSeq" id="WP_251408031.1">
    <property type="nucleotide sequence ID" value="NZ_JAMQGM010000001.1"/>
</dbReference>
<feature type="compositionally biased region" description="Basic and acidic residues" evidence="6">
    <location>
        <begin position="80"/>
        <end position="90"/>
    </location>
</feature>
<feature type="domain" description="SHOCT" evidence="8">
    <location>
        <begin position="109"/>
        <end position="136"/>
    </location>
</feature>
<dbReference type="InterPro" id="IPR027379">
    <property type="entry name" value="CLS_N"/>
</dbReference>
<dbReference type="EMBL" id="JAMQGM010000001">
    <property type="protein sequence ID" value="MCM2576005.1"/>
    <property type="molecule type" value="Genomic_DNA"/>
</dbReference>
<feature type="region of interest" description="Disordered" evidence="6">
    <location>
        <begin position="80"/>
        <end position="111"/>
    </location>
</feature>
<evidence type="ECO:0000256" key="2">
    <source>
        <dbReference type="ARBA" id="ARBA00022475"/>
    </source>
</evidence>
<evidence type="ECO:0000256" key="6">
    <source>
        <dbReference type="SAM" id="MobiDB-lite"/>
    </source>
</evidence>
<evidence type="ECO:0000313" key="11">
    <source>
        <dbReference type="Proteomes" id="UP001167160"/>
    </source>
</evidence>
<evidence type="ECO:0000259" key="8">
    <source>
        <dbReference type="Pfam" id="PF09851"/>
    </source>
</evidence>
<feature type="domain" description="Cardiolipin synthase N-terminal" evidence="9">
    <location>
        <begin position="27"/>
        <end position="70"/>
    </location>
</feature>
<comment type="subcellular location">
    <subcellularLocation>
        <location evidence="1">Cell membrane</location>
        <topology evidence="1">Multi-pass membrane protein</topology>
    </subcellularLocation>
</comment>
<keyword evidence="5 7" id="KW-0472">Membrane</keyword>
<comment type="caution">
    <text evidence="10">The sequence shown here is derived from an EMBL/GenBank/DDBJ whole genome shotgun (WGS) entry which is preliminary data.</text>
</comment>
<keyword evidence="11" id="KW-1185">Reference proteome</keyword>
<dbReference type="Proteomes" id="UP001167160">
    <property type="component" value="Unassembled WGS sequence"/>
</dbReference>
<organism evidence="10 11">
    <name type="scientific">Streptomyces meridianus</name>
    <dbReference type="NCBI Taxonomy" id="2938945"/>
    <lineage>
        <taxon>Bacteria</taxon>
        <taxon>Bacillati</taxon>
        <taxon>Actinomycetota</taxon>
        <taxon>Actinomycetes</taxon>
        <taxon>Kitasatosporales</taxon>
        <taxon>Streptomycetaceae</taxon>
        <taxon>Streptomyces</taxon>
    </lineage>
</organism>
<sequence length="137" mass="15441">MNNHVNLAWDFPLLSAFLVTVWIFLWVIWLVLLIRVIGDIFRDHDLSGGAKVGWLLFVIVLPFLGVFVYLTKRGTEMAKREELRSRRSQEEADAQVRAAAGTGGTSGADELTKLSDLKARGEITDSEFQQAKEKILH</sequence>
<evidence type="ECO:0000256" key="4">
    <source>
        <dbReference type="ARBA" id="ARBA00022989"/>
    </source>
</evidence>
<dbReference type="Pfam" id="PF13396">
    <property type="entry name" value="PLDc_N"/>
    <property type="match status" value="1"/>
</dbReference>
<name>A0ABT0X1H4_9ACTN</name>
<evidence type="ECO:0000256" key="1">
    <source>
        <dbReference type="ARBA" id="ARBA00004651"/>
    </source>
</evidence>
<feature type="transmembrane region" description="Helical" evidence="7">
    <location>
        <begin position="52"/>
        <end position="70"/>
    </location>
</feature>
<accession>A0ABT0X1H4</accession>
<proteinExistence type="predicted"/>
<reference evidence="10" key="1">
    <citation type="journal article" date="2023" name="Int. J. Syst. Evol. Microbiol.">
        <title>Streptomyces meridianus sp. nov. isolated from brackish water of the Tagus estuary in Alcochete, Portugal.</title>
        <authorList>
            <person name="Santos J.D.N."/>
            <person name="Klimek D."/>
            <person name="Calusinska M."/>
            <person name="Lobo Da Cunha A."/>
            <person name="Catita J."/>
            <person name="Goncalves H."/>
            <person name="Gonzalez I."/>
            <person name="Reyes F."/>
            <person name="Lage O.M."/>
        </authorList>
    </citation>
    <scope>NUCLEOTIDE SEQUENCE</scope>
    <source>
        <strain evidence="10">MTZ3.1</strain>
    </source>
</reference>
<protein>
    <submittedName>
        <fullName evidence="10">SHOCT domain-containing protein</fullName>
    </submittedName>
</protein>
<keyword evidence="4 7" id="KW-1133">Transmembrane helix</keyword>
<dbReference type="Pfam" id="PF09851">
    <property type="entry name" value="SHOCT"/>
    <property type="match status" value="1"/>
</dbReference>
<gene>
    <name evidence="10" type="ORF">M1E25_01315</name>
</gene>
<feature type="transmembrane region" description="Helical" evidence="7">
    <location>
        <begin position="12"/>
        <end position="32"/>
    </location>
</feature>
<keyword evidence="3 7" id="KW-0812">Transmembrane</keyword>
<dbReference type="InterPro" id="IPR018649">
    <property type="entry name" value="SHOCT"/>
</dbReference>